<proteinExistence type="predicted"/>
<dbReference type="AlphaFoldDB" id="S4H237"/>
<reference evidence="1 2" key="1">
    <citation type="submission" date="2013-06" db="EMBL/GenBank/DDBJ databases">
        <authorList>
            <person name="Weinstock G."/>
            <person name="Sodergren E."/>
            <person name="Lobos E.A."/>
            <person name="Fulton L."/>
            <person name="Fulton R."/>
            <person name="Courtney L."/>
            <person name="Fronick C."/>
            <person name="O'Laughlin M."/>
            <person name="Godfrey J."/>
            <person name="Wilson R.M."/>
            <person name="Miner T."/>
            <person name="Farmer C."/>
            <person name="Delehaunty K."/>
            <person name="Cordes M."/>
            <person name="Minx P."/>
            <person name="Tomlinson C."/>
            <person name="Chen J."/>
            <person name="Wollam A."/>
            <person name="Pepin K.H."/>
            <person name="Bhonagiri V."/>
            <person name="Zhang X."/>
            <person name="Warren W."/>
            <person name="Mitreva M."/>
            <person name="Mardis E.R."/>
            <person name="Wilson R.K."/>
        </authorList>
    </citation>
    <scope>NUCLEOTIDE SEQUENCE [LARGE SCALE GENOMIC DNA]</scope>
    <source>
        <strain evidence="1 2">JCP7719</strain>
    </source>
</reference>
<feature type="non-terminal residue" evidence="1">
    <location>
        <position position="1"/>
    </location>
</feature>
<accession>S4H237</accession>
<organism evidence="1 2">
    <name type="scientific">Gardnerella pickettii JCP7719</name>
    <dbReference type="NCBI Taxonomy" id="1261061"/>
    <lineage>
        <taxon>Bacteria</taxon>
        <taxon>Bacillati</taxon>
        <taxon>Actinomycetota</taxon>
        <taxon>Actinomycetes</taxon>
        <taxon>Bifidobacteriales</taxon>
        <taxon>Bifidobacteriaceae</taxon>
        <taxon>Gardnerella</taxon>
        <taxon>Gardnerella pickettii</taxon>
    </lineage>
</organism>
<evidence type="ECO:0000313" key="2">
    <source>
        <dbReference type="Proteomes" id="UP000014601"/>
    </source>
</evidence>
<protein>
    <submittedName>
        <fullName evidence="1">Uncharacterized protein</fullName>
    </submittedName>
</protein>
<dbReference type="HOGENOM" id="CLU_3054916_0_0_11"/>
<sequence>ITKGACLEVDCENGISEVSDKNKVNLSCNNLGCKTDGCAHCAVHCLNGKAVVK</sequence>
<evidence type="ECO:0000313" key="1">
    <source>
        <dbReference type="EMBL" id="EPI49963.1"/>
    </source>
</evidence>
<dbReference type="Proteomes" id="UP000014601">
    <property type="component" value="Unassembled WGS sequence"/>
</dbReference>
<dbReference type="EMBL" id="ATJO01000121">
    <property type="protein sequence ID" value="EPI49963.1"/>
    <property type="molecule type" value="Genomic_DNA"/>
</dbReference>
<comment type="caution">
    <text evidence="1">The sequence shown here is derived from an EMBL/GenBank/DDBJ whole genome shotgun (WGS) entry which is preliminary data.</text>
</comment>
<gene>
    <name evidence="1" type="ORF">HMPREF1576_01166</name>
</gene>
<name>S4H237_9BIFI</name>